<proteinExistence type="predicted"/>
<sequence>MVSADNLNIDILEAIFSHLAGSDLHSVVLVSKSFYDGVLPHLYRTLTYTIRHGKTFPRCSPFMALLRASALAKFVQHIDISYVPVLQKSISSRPQFDSVFLDEFRQVLELCTNLTTFTCIQNILPSILSGLSKKPTLTSLRVHISDLVPSQAGSLCQLNNLRTLFLDHSSWAMMDALPKWTGSLGTNLRTLALYNCADLNELILERSLPNLPNLANLHVVGCMRIDHIVLFRLLVHTPNLEGLSFTTTTDSSKILEKTSDLKHLRNVAIDTRFSMSSTQPVPAILSDIFFHFKKSSVALASLKIKVSEPQVVMGSGFIEQLLATTAYTLKRLSFIGCSIKLESLTSICKACPQLDRLDVCIPNLTDPLNQARFVDALNRSMTLRTIVDTDDHTAHGAHFVLRQTDVLKLVTDVPLLRTIVSDRKVWKRKPTLRPGVVMERIGSRQKTPTPWFMTTEQLY</sequence>
<organism evidence="1 2">
    <name type="scientific">Cylindrobasidium torrendii FP15055 ss-10</name>
    <dbReference type="NCBI Taxonomy" id="1314674"/>
    <lineage>
        <taxon>Eukaryota</taxon>
        <taxon>Fungi</taxon>
        <taxon>Dikarya</taxon>
        <taxon>Basidiomycota</taxon>
        <taxon>Agaricomycotina</taxon>
        <taxon>Agaricomycetes</taxon>
        <taxon>Agaricomycetidae</taxon>
        <taxon>Agaricales</taxon>
        <taxon>Marasmiineae</taxon>
        <taxon>Physalacriaceae</taxon>
        <taxon>Cylindrobasidium</taxon>
    </lineage>
</organism>
<dbReference type="Proteomes" id="UP000054007">
    <property type="component" value="Unassembled WGS sequence"/>
</dbReference>
<dbReference type="SUPFAM" id="SSF81383">
    <property type="entry name" value="F-box domain"/>
    <property type="match status" value="1"/>
</dbReference>
<dbReference type="AlphaFoldDB" id="A0A0D7BP47"/>
<protein>
    <recommendedName>
        <fullName evidence="3">F-box domain-containing protein</fullName>
    </recommendedName>
</protein>
<dbReference type="SUPFAM" id="SSF52047">
    <property type="entry name" value="RNI-like"/>
    <property type="match status" value="1"/>
</dbReference>
<evidence type="ECO:0000313" key="1">
    <source>
        <dbReference type="EMBL" id="KIY71361.1"/>
    </source>
</evidence>
<reference evidence="1 2" key="1">
    <citation type="journal article" date="2015" name="Fungal Genet. Biol.">
        <title>Evolution of novel wood decay mechanisms in Agaricales revealed by the genome sequences of Fistulina hepatica and Cylindrobasidium torrendii.</title>
        <authorList>
            <person name="Floudas D."/>
            <person name="Held B.W."/>
            <person name="Riley R."/>
            <person name="Nagy L.G."/>
            <person name="Koehler G."/>
            <person name="Ransdell A.S."/>
            <person name="Younus H."/>
            <person name="Chow J."/>
            <person name="Chiniquy J."/>
            <person name="Lipzen A."/>
            <person name="Tritt A."/>
            <person name="Sun H."/>
            <person name="Haridas S."/>
            <person name="LaButti K."/>
            <person name="Ohm R.A."/>
            <person name="Kues U."/>
            <person name="Blanchette R.A."/>
            <person name="Grigoriev I.V."/>
            <person name="Minto R.E."/>
            <person name="Hibbett D.S."/>
        </authorList>
    </citation>
    <scope>NUCLEOTIDE SEQUENCE [LARGE SCALE GENOMIC DNA]</scope>
    <source>
        <strain evidence="1 2">FP15055 ss-10</strain>
    </source>
</reference>
<dbReference type="OrthoDB" id="3005567at2759"/>
<evidence type="ECO:0000313" key="2">
    <source>
        <dbReference type="Proteomes" id="UP000054007"/>
    </source>
</evidence>
<dbReference type="InterPro" id="IPR032675">
    <property type="entry name" value="LRR_dom_sf"/>
</dbReference>
<dbReference type="InterPro" id="IPR036047">
    <property type="entry name" value="F-box-like_dom_sf"/>
</dbReference>
<evidence type="ECO:0008006" key="3">
    <source>
        <dbReference type="Google" id="ProtNLM"/>
    </source>
</evidence>
<dbReference type="STRING" id="1314674.A0A0D7BP47"/>
<accession>A0A0D7BP47</accession>
<keyword evidence="2" id="KW-1185">Reference proteome</keyword>
<dbReference type="EMBL" id="KN880455">
    <property type="protein sequence ID" value="KIY71361.1"/>
    <property type="molecule type" value="Genomic_DNA"/>
</dbReference>
<name>A0A0D7BP47_9AGAR</name>
<gene>
    <name evidence="1" type="ORF">CYLTODRAFT_418907</name>
</gene>
<dbReference type="Gene3D" id="3.80.10.10">
    <property type="entry name" value="Ribonuclease Inhibitor"/>
    <property type="match status" value="1"/>
</dbReference>